<sequence>MPFAVLPALIPDIKPLYDTYFSAFTADPDGRKILEILFPDGYTSDEFRKAHTEGTLAWLHKAESQYTWKCVDVATGEIVGMALCDVFIQPKATKEERAYPGIPWLAGEQRERADQILGPLCEAREKVMGGGAYICKFLGSGNDECWKDVHAIAVDPKHQGRGAGAMIVKQLVNLSNDSNLPIYLESSASAEGLYKKMGFVRVPKEKASVVHSKEVLGTETDVEVPLMIKTPARTGL</sequence>
<dbReference type="InterPro" id="IPR000182">
    <property type="entry name" value="GNAT_dom"/>
</dbReference>
<dbReference type="OrthoDB" id="196847at2759"/>
<dbReference type="InterPro" id="IPR016181">
    <property type="entry name" value="Acyl_CoA_acyltransferase"/>
</dbReference>
<dbReference type="GO" id="GO:0016747">
    <property type="term" value="F:acyltransferase activity, transferring groups other than amino-acyl groups"/>
    <property type="evidence" value="ECO:0007669"/>
    <property type="project" value="InterPro"/>
</dbReference>
<dbReference type="Gene3D" id="3.40.630.30">
    <property type="match status" value="1"/>
</dbReference>
<feature type="domain" description="N-acetyltransferase" evidence="1">
    <location>
        <begin position="76"/>
        <end position="231"/>
    </location>
</feature>
<proteinExistence type="predicted"/>
<dbReference type="KEGG" id="nte:NEUTE1DRAFT83116"/>
<organism evidence="2 3">
    <name type="scientific">Neurospora tetrasperma (strain FGSC 2508 / ATCC MYA-4615 / P0657)</name>
    <dbReference type="NCBI Taxonomy" id="510951"/>
    <lineage>
        <taxon>Eukaryota</taxon>
        <taxon>Fungi</taxon>
        <taxon>Dikarya</taxon>
        <taxon>Ascomycota</taxon>
        <taxon>Pezizomycotina</taxon>
        <taxon>Sordariomycetes</taxon>
        <taxon>Sordariomycetidae</taxon>
        <taxon>Sordariales</taxon>
        <taxon>Sordariaceae</taxon>
        <taxon>Neurospora</taxon>
    </lineage>
</organism>
<dbReference type="RefSeq" id="XP_009851757.1">
    <property type="nucleotide sequence ID" value="XM_009853455.1"/>
</dbReference>
<name>F8MNE7_NEUT8</name>
<gene>
    <name evidence="2" type="ORF">NEUTE1DRAFT_83116</name>
</gene>
<evidence type="ECO:0000259" key="1">
    <source>
        <dbReference type="PROSITE" id="PS51186"/>
    </source>
</evidence>
<evidence type="ECO:0000313" key="2">
    <source>
        <dbReference type="EMBL" id="EGO56122.1"/>
    </source>
</evidence>
<keyword evidence="3" id="KW-1185">Reference proteome</keyword>
<dbReference type="PANTHER" id="PTHR42791:SF17">
    <property type="entry name" value="ACETYLTRANSFERASE, GNAT FAMILY FAMILY (AFU_ORTHOLOGUE AFUA_8G05690)"/>
    <property type="match status" value="1"/>
</dbReference>
<dbReference type="AlphaFoldDB" id="F8MNE7"/>
<dbReference type="SUPFAM" id="SSF55729">
    <property type="entry name" value="Acyl-CoA N-acyltransferases (Nat)"/>
    <property type="match status" value="1"/>
</dbReference>
<dbReference type="PROSITE" id="PS51186">
    <property type="entry name" value="GNAT"/>
    <property type="match status" value="1"/>
</dbReference>
<dbReference type="PANTHER" id="PTHR42791">
    <property type="entry name" value="GNAT FAMILY ACETYLTRANSFERASE"/>
    <property type="match status" value="1"/>
</dbReference>
<dbReference type="GeneID" id="20830592"/>
<evidence type="ECO:0000313" key="3">
    <source>
        <dbReference type="Proteomes" id="UP000008065"/>
    </source>
</evidence>
<protein>
    <recommendedName>
        <fullName evidence="1">N-acetyltransferase domain-containing protein</fullName>
    </recommendedName>
</protein>
<dbReference type="Proteomes" id="UP000008065">
    <property type="component" value="Unassembled WGS sequence"/>
</dbReference>
<dbReference type="EMBL" id="GL891305">
    <property type="protein sequence ID" value="EGO56122.1"/>
    <property type="molecule type" value="Genomic_DNA"/>
</dbReference>
<reference evidence="3" key="1">
    <citation type="journal article" date="2011" name="Genetics">
        <title>Massive changes in genome architecture accompany the transition to self-fertility in the filamentous fungus Neurospora tetrasperma.</title>
        <authorList>
            <person name="Ellison C.E."/>
            <person name="Stajich J.E."/>
            <person name="Jacobson D.J."/>
            <person name="Natvig D.O."/>
            <person name="Lapidus A."/>
            <person name="Foster B."/>
            <person name="Aerts A."/>
            <person name="Riley R."/>
            <person name="Lindquist E.A."/>
            <person name="Grigoriev I.V."/>
            <person name="Taylor J.W."/>
        </authorList>
    </citation>
    <scope>NUCLEOTIDE SEQUENCE [LARGE SCALE GENOMIC DNA]</scope>
    <source>
        <strain evidence="3">FGSC 2508 / P0657</strain>
    </source>
</reference>
<accession>F8MNE7</accession>
<dbReference type="HOGENOM" id="CLU_060131_0_0_1"/>
<dbReference type="InterPro" id="IPR052523">
    <property type="entry name" value="Trichothecene_AcTrans"/>
</dbReference>
<dbReference type="Pfam" id="PF13508">
    <property type="entry name" value="Acetyltransf_7"/>
    <property type="match status" value="1"/>
</dbReference>
<dbReference type="CDD" id="cd04301">
    <property type="entry name" value="NAT_SF"/>
    <property type="match status" value="1"/>
</dbReference>
<dbReference type="VEuPathDB" id="FungiDB:NEUTE1DRAFT_83116"/>